<feature type="region of interest" description="Disordered" evidence="1">
    <location>
        <begin position="40"/>
        <end position="60"/>
    </location>
</feature>
<accession>A0A917A602</accession>
<organism evidence="2 3">
    <name type="scientific">Primorskyibacter flagellatus</name>
    <dbReference type="NCBI Taxonomy" id="1387277"/>
    <lineage>
        <taxon>Bacteria</taxon>
        <taxon>Pseudomonadati</taxon>
        <taxon>Pseudomonadota</taxon>
        <taxon>Alphaproteobacteria</taxon>
        <taxon>Rhodobacterales</taxon>
        <taxon>Roseobacteraceae</taxon>
        <taxon>Primorskyibacter</taxon>
    </lineage>
</organism>
<evidence type="ECO:0000256" key="1">
    <source>
        <dbReference type="SAM" id="MobiDB-lite"/>
    </source>
</evidence>
<gene>
    <name evidence="2" type="ORF">GCM10011360_17550</name>
</gene>
<reference evidence="3" key="1">
    <citation type="journal article" date="2019" name="Int. J. Syst. Evol. Microbiol.">
        <title>The Global Catalogue of Microorganisms (GCM) 10K type strain sequencing project: providing services to taxonomists for standard genome sequencing and annotation.</title>
        <authorList>
            <consortium name="The Broad Institute Genomics Platform"/>
            <consortium name="The Broad Institute Genome Sequencing Center for Infectious Disease"/>
            <person name="Wu L."/>
            <person name="Ma J."/>
        </authorList>
    </citation>
    <scope>NUCLEOTIDE SEQUENCE [LARGE SCALE GENOMIC DNA]</scope>
    <source>
        <strain evidence="3">CGMCC 1.12664</strain>
    </source>
</reference>
<name>A0A917A602_9RHOB</name>
<dbReference type="AlphaFoldDB" id="A0A917A602"/>
<proteinExistence type="predicted"/>
<keyword evidence="3" id="KW-1185">Reference proteome</keyword>
<dbReference type="RefSeq" id="WP_188477272.1">
    <property type="nucleotide sequence ID" value="NZ_BMFJ01000001.1"/>
</dbReference>
<dbReference type="Proteomes" id="UP000612855">
    <property type="component" value="Unassembled WGS sequence"/>
</dbReference>
<feature type="compositionally biased region" description="Low complexity" evidence="1">
    <location>
        <begin position="40"/>
        <end position="54"/>
    </location>
</feature>
<evidence type="ECO:0000313" key="2">
    <source>
        <dbReference type="EMBL" id="GGE29969.1"/>
    </source>
</evidence>
<evidence type="ECO:0000313" key="3">
    <source>
        <dbReference type="Proteomes" id="UP000612855"/>
    </source>
</evidence>
<dbReference type="EMBL" id="BMFJ01000001">
    <property type="protein sequence ID" value="GGE29969.1"/>
    <property type="molecule type" value="Genomic_DNA"/>
</dbReference>
<protein>
    <submittedName>
        <fullName evidence="2">Uncharacterized protein</fullName>
    </submittedName>
</protein>
<comment type="caution">
    <text evidence="2">The sequence shown here is derived from an EMBL/GenBank/DDBJ whole genome shotgun (WGS) entry which is preliminary data.</text>
</comment>
<sequence length="60" mass="6404">MRERRLSLLERRDAASQTAAGLTSDLRAVYGLGNLSMFGTPGTAKAKPKATTAPIVTNDR</sequence>